<reference evidence="3 4" key="1">
    <citation type="submission" date="2024-03" db="EMBL/GenBank/DDBJ databases">
        <title>The genome assembly and annotation of the cricket Gryllus longicercus Weissman &amp; Gray.</title>
        <authorList>
            <person name="Szrajer S."/>
            <person name="Gray D."/>
            <person name="Ylla G."/>
        </authorList>
    </citation>
    <scope>NUCLEOTIDE SEQUENCE [LARGE SCALE GENOMIC DNA]</scope>
    <source>
        <strain evidence="3">DAG 2021-001</strain>
        <tissue evidence="3">Whole body minus gut</tissue>
    </source>
</reference>
<comment type="caution">
    <text evidence="3">The sequence shown here is derived from an EMBL/GenBank/DDBJ whole genome shotgun (WGS) entry which is preliminary data.</text>
</comment>
<dbReference type="GO" id="GO:0008270">
    <property type="term" value="F:zinc ion binding"/>
    <property type="evidence" value="ECO:0007669"/>
    <property type="project" value="UniProtKB-UniRule"/>
</dbReference>
<dbReference type="PANTHER" id="PTHR39942:SF1">
    <property type="entry name" value="BCDNA.LD26519-RELATED"/>
    <property type="match status" value="1"/>
</dbReference>
<feature type="binding site" evidence="1">
    <location>
        <position position="7"/>
    </location>
    <ligand>
        <name>Zn(2+)</name>
        <dbReference type="ChEBI" id="CHEBI:29105"/>
    </ligand>
</feature>
<dbReference type="GO" id="GO:0005634">
    <property type="term" value="C:nucleus"/>
    <property type="evidence" value="ECO:0007669"/>
    <property type="project" value="InterPro"/>
</dbReference>
<evidence type="ECO:0000313" key="3">
    <source>
        <dbReference type="EMBL" id="KAK7794841.1"/>
    </source>
</evidence>
<dbReference type="PROSITE" id="PS51915">
    <property type="entry name" value="ZAD"/>
    <property type="match status" value="1"/>
</dbReference>
<dbReference type="Proteomes" id="UP001378592">
    <property type="component" value="Unassembled WGS sequence"/>
</dbReference>
<feature type="binding site" evidence="1">
    <location>
        <position position="10"/>
    </location>
    <ligand>
        <name>Zn(2+)</name>
        <dbReference type="ChEBI" id="CHEBI:29105"/>
    </ligand>
</feature>
<keyword evidence="1" id="KW-0862">Zinc</keyword>
<dbReference type="SMART" id="SM00868">
    <property type="entry name" value="zf-AD"/>
    <property type="match status" value="1"/>
</dbReference>
<keyword evidence="1" id="KW-0479">Metal-binding</keyword>
<evidence type="ECO:0000256" key="1">
    <source>
        <dbReference type="PROSITE-ProRule" id="PRU01263"/>
    </source>
</evidence>
<keyword evidence="4" id="KW-1185">Reference proteome</keyword>
<name>A0AAN9VES1_9ORTH</name>
<evidence type="ECO:0000313" key="4">
    <source>
        <dbReference type="Proteomes" id="UP001378592"/>
    </source>
</evidence>
<sequence>MEWKDWCRLCANTDDNSSPVFQNEDQLLPEKIFKYLSITIRNQDELPQTVCDACTRRVTAFDRYAHQCLRVQTMFKALLQEKDDDSYNKAVLLREEYLGPVIQKRDDQVHYFVFFCYTGRCYLFQHHTLC</sequence>
<proteinExistence type="predicted"/>
<feature type="domain" description="ZAD" evidence="2">
    <location>
        <begin position="5"/>
        <end position="78"/>
    </location>
</feature>
<dbReference type="AlphaFoldDB" id="A0AAN9VES1"/>
<dbReference type="Gene3D" id="3.40.1800.20">
    <property type="match status" value="1"/>
</dbReference>
<dbReference type="Pfam" id="PF07776">
    <property type="entry name" value="zf-AD"/>
    <property type="match status" value="1"/>
</dbReference>
<keyword evidence="1" id="KW-0863">Zinc-finger</keyword>
<protein>
    <recommendedName>
        <fullName evidence="2">ZAD domain-containing protein</fullName>
    </recommendedName>
</protein>
<dbReference type="InterPro" id="IPR012934">
    <property type="entry name" value="Znf_AD"/>
</dbReference>
<accession>A0AAN9VES1</accession>
<feature type="binding site" evidence="1">
    <location>
        <position position="51"/>
    </location>
    <ligand>
        <name>Zn(2+)</name>
        <dbReference type="ChEBI" id="CHEBI:29105"/>
    </ligand>
</feature>
<dbReference type="PANTHER" id="PTHR39942">
    <property type="entry name" value="BCDNA.LD26519-RELATED"/>
    <property type="match status" value="1"/>
</dbReference>
<gene>
    <name evidence="3" type="ORF">R5R35_002141</name>
</gene>
<evidence type="ECO:0000259" key="2">
    <source>
        <dbReference type="PROSITE" id="PS51915"/>
    </source>
</evidence>
<dbReference type="EMBL" id="JAZDUA010000316">
    <property type="protein sequence ID" value="KAK7794841.1"/>
    <property type="molecule type" value="Genomic_DNA"/>
</dbReference>
<organism evidence="3 4">
    <name type="scientific">Gryllus longicercus</name>
    <dbReference type="NCBI Taxonomy" id="2509291"/>
    <lineage>
        <taxon>Eukaryota</taxon>
        <taxon>Metazoa</taxon>
        <taxon>Ecdysozoa</taxon>
        <taxon>Arthropoda</taxon>
        <taxon>Hexapoda</taxon>
        <taxon>Insecta</taxon>
        <taxon>Pterygota</taxon>
        <taxon>Neoptera</taxon>
        <taxon>Polyneoptera</taxon>
        <taxon>Orthoptera</taxon>
        <taxon>Ensifera</taxon>
        <taxon>Gryllidea</taxon>
        <taxon>Grylloidea</taxon>
        <taxon>Gryllidae</taxon>
        <taxon>Gryllinae</taxon>
        <taxon>Gryllus</taxon>
    </lineage>
</organism>
<dbReference type="SUPFAM" id="SSF57716">
    <property type="entry name" value="Glucocorticoid receptor-like (DNA-binding domain)"/>
    <property type="match status" value="1"/>
</dbReference>
<feature type="binding site" evidence="1">
    <location>
        <position position="54"/>
    </location>
    <ligand>
        <name>Zn(2+)</name>
        <dbReference type="ChEBI" id="CHEBI:29105"/>
    </ligand>
</feature>